<dbReference type="PANTHER" id="PTHR42711">
    <property type="entry name" value="ABC TRANSPORTER ATP-BINDING PROTEIN"/>
    <property type="match status" value="1"/>
</dbReference>
<proteinExistence type="predicted"/>
<sequence length="331" mass="35293">MANSVPNQGVGVTAIETCGLTKKYGERTVVDAVDLHVDPGRVHALLGPNGSGKTTTVRMLATLLRPDGGSARIAGYDTARETTEVKKRIGLVGQFHAVDSRLTGLENLTMFGRMNGLPARQARTHAGELLERFDLGAAADRLARDYSGGMRRRLDIVAAMVVRPAVLFLDEPTTALDPRSRNQIYGCVKEFVAEGTTVLLTTQYLDEADRLADSVTILDNGRVLVAGTPHELTASIGGGLDLVTDPRRRRDIDIVLAGFGGTATTTGGGATDESEAEAPLSYSFPGAEIPLLPILRALEDAGIEVHDIGRRRATLDDVFLTLTGPAVRTPR</sequence>
<dbReference type="InterPro" id="IPR003439">
    <property type="entry name" value="ABC_transporter-like_ATP-bd"/>
</dbReference>
<dbReference type="GO" id="GO:0005524">
    <property type="term" value="F:ATP binding"/>
    <property type="evidence" value="ECO:0007669"/>
    <property type="project" value="UniProtKB-KW"/>
</dbReference>
<dbReference type="SMART" id="SM00382">
    <property type="entry name" value="AAA"/>
    <property type="match status" value="1"/>
</dbReference>
<protein>
    <submittedName>
        <fullName evidence="7">ATP-binding cassette domain-containing protein</fullName>
    </submittedName>
</protein>
<dbReference type="SUPFAM" id="SSF52540">
    <property type="entry name" value="P-loop containing nucleoside triphosphate hydrolases"/>
    <property type="match status" value="1"/>
</dbReference>
<dbReference type="PANTHER" id="PTHR42711:SF19">
    <property type="entry name" value="DOXORUBICIN RESISTANCE ATP-BINDING PROTEIN DRRA"/>
    <property type="match status" value="1"/>
</dbReference>
<evidence type="ECO:0000313" key="7">
    <source>
        <dbReference type="EMBL" id="NKY35525.1"/>
    </source>
</evidence>
<comment type="subcellular location">
    <subcellularLocation>
        <location evidence="1">Cell membrane</location>
        <topology evidence="1">Peripheral membrane protein</topology>
    </subcellularLocation>
</comment>
<keyword evidence="4 7" id="KW-0067">ATP-binding</keyword>
<keyword evidence="2" id="KW-0813">Transport</keyword>
<dbReference type="PROSITE" id="PS00211">
    <property type="entry name" value="ABC_TRANSPORTER_1"/>
    <property type="match status" value="1"/>
</dbReference>
<dbReference type="GO" id="GO:0046677">
    <property type="term" value="P:response to antibiotic"/>
    <property type="evidence" value="ECO:0007669"/>
    <property type="project" value="UniProtKB-KW"/>
</dbReference>
<dbReference type="Pfam" id="PF00005">
    <property type="entry name" value="ABC_tran"/>
    <property type="match status" value="1"/>
</dbReference>
<evidence type="ECO:0000259" key="6">
    <source>
        <dbReference type="PROSITE" id="PS50893"/>
    </source>
</evidence>
<evidence type="ECO:0000256" key="4">
    <source>
        <dbReference type="ARBA" id="ARBA00022840"/>
    </source>
</evidence>
<reference evidence="7 8" key="1">
    <citation type="submission" date="2020-04" db="EMBL/GenBank/DDBJ databases">
        <title>MicrobeNet Type strains.</title>
        <authorList>
            <person name="Nicholson A.C."/>
        </authorList>
    </citation>
    <scope>NUCLEOTIDE SEQUENCE [LARGE SCALE GENOMIC DNA]</scope>
    <source>
        <strain evidence="7 8">DSM 45078</strain>
    </source>
</reference>
<dbReference type="InterPro" id="IPR050763">
    <property type="entry name" value="ABC_transporter_ATP-binding"/>
</dbReference>
<dbReference type="GO" id="GO:0005886">
    <property type="term" value="C:plasma membrane"/>
    <property type="evidence" value="ECO:0007669"/>
    <property type="project" value="UniProtKB-SubCell"/>
</dbReference>
<dbReference type="GO" id="GO:0016887">
    <property type="term" value="F:ATP hydrolysis activity"/>
    <property type="evidence" value="ECO:0007669"/>
    <property type="project" value="InterPro"/>
</dbReference>
<evidence type="ECO:0000256" key="5">
    <source>
        <dbReference type="ARBA" id="ARBA00023251"/>
    </source>
</evidence>
<dbReference type="InterPro" id="IPR017871">
    <property type="entry name" value="ABC_transporter-like_CS"/>
</dbReference>
<feature type="domain" description="ABC transporter" evidence="6">
    <location>
        <begin position="15"/>
        <end position="245"/>
    </location>
</feature>
<dbReference type="PROSITE" id="PS50893">
    <property type="entry name" value="ABC_TRANSPORTER_2"/>
    <property type="match status" value="1"/>
</dbReference>
<comment type="caution">
    <text evidence="7">The sequence shown here is derived from an EMBL/GenBank/DDBJ whole genome shotgun (WGS) entry which is preliminary data.</text>
</comment>
<keyword evidence="8" id="KW-1185">Reference proteome</keyword>
<dbReference type="AlphaFoldDB" id="A0A846XJK8"/>
<evidence type="ECO:0000313" key="8">
    <source>
        <dbReference type="Proteomes" id="UP000565715"/>
    </source>
</evidence>
<dbReference type="Proteomes" id="UP000565715">
    <property type="component" value="Unassembled WGS sequence"/>
</dbReference>
<keyword evidence="3" id="KW-0547">Nucleotide-binding</keyword>
<dbReference type="EMBL" id="JAAXOO010000005">
    <property type="protein sequence ID" value="NKY35525.1"/>
    <property type="molecule type" value="Genomic_DNA"/>
</dbReference>
<evidence type="ECO:0000256" key="3">
    <source>
        <dbReference type="ARBA" id="ARBA00022741"/>
    </source>
</evidence>
<organism evidence="7 8">
    <name type="scientific">Nocardia speluncae</name>
    <dbReference type="NCBI Taxonomy" id="419477"/>
    <lineage>
        <taxon>Bacteria</taxon>
        <taxon>Bacillati</taxon>
        <taxon>Actinomycetota</taxon>
        <taxon>Actinomycetes</taxon>
        <taxon>Mycobacteriales</taxon>
        <taxon>Nocardiaceae</taxon>
        <taxon>Nocardia</taxon>
    </lineage>
</organism>
<gene>
    <name evidence="7" type="ORF">HGA13_20980</name>
</gene>
<evidence type="ECO:0000256" key="1">
    <source>
        <dbReference type="ARBA" id="ARBA00004202"/>
    </source>
</evidence>
<dbReference type="Gene3D" id="3.40.50.300">
    <property type="entry name" value="P-loop containing nucleotide triphosphate hydrolases"/>
    <property type="match status" value="1"/>
</dbReference>
<dbReference type="InterPro" id="IPR003593">
    <property type="entry name" value="AAA+_ATPase"/>
</dbReference>
<evidence type="ECO:0000256" key="2">
    <source>
        <dbReference type="ARBA" id="ARBA00022448"/>
    </source>
</evidence>
<keyword evidence="5" id="KW-0046">Antibiotic resistance</keyword>
<name>A0A846XJK8_9NOCA</name>
<dbReference type="InterPro" id="IPR027417">
    <property type="entry name" value="P-loop_NTPase"/>
</dbReference>
<accession>A0A846XJK8</accession>